<reference evidence="2 3" key="1">
    <citation type="submission" date="2024-02" db="EMBL/GenBank/DDBJ databases">
        <title>High-quality chromosome-scale genome assembly of Pensacola bahiagrass (Paspalum notatum Flugge var. saurae).</title>
        <authorList>
            <person name="Vega J.M."/>
            <person name="Podio M."/>
            <person name="Orjuela J."/>
            <person name="Siena L.A."/>
            <person name="Pessino S.C."/>
            <person name="Combes M.C."/>
            <person name="Mariac C."/>
            <person name="Albertini E."/>
            <person name="Pupilli F."/>
            <person name="Ortiz J.P.A."/>
            <person name="Leblanc O."/>
        </authorList>
    </citation>
    <scope>NUCLEOTIDE SEQUENCE [LARGE SCALE GENOMIC DNA]</scope>
    <source>
        <strain evidence="2">R1</strain>
        <tissue evidence="2">Leaf</tissue>
    </source>
</reference>
<protein>
    <submittedName>
        <fullName evidence="2">Uncharacterized protein</fullName>
    </submittedName>
</protein>
<evidence type="ECO:0000256" key="1">
    <source>
        <dbReference type="SAM" id="MobiDB-lite"/>
    </source>
</evidence>
<feature type="region of interest" description="Disordered" evidence="1">
    <location>
        <begin position="66"/>
        <end position="87"/>
    </location>
</feature>
<name>A0AAQ3UM74_PASNO</name>
<dbReference type="Proteomes" id="UP001341281">
    <property type="component" value="Chromosome 09"/>
</dbReference>
<dbReference type="AlphaFoldDB" id="A0AAQ3UM74"/>
<evidence type="ECO:0000313" key="3">
    <source>
        <dbReference type="Proteomes" id="UP001341281"/>
    </source>
</evidence>
<organism evidence="2 3">
    <name type="scientific">Paspalum notatum var. saurae</name>
    <dbReference type="NCBI Taxonomy" id="547442"/>
    <lineage>
        <taxon>Eukaryota</taxon>
        <taxon>Viridiplantae</taxon>
        <taxon>Streptophyta</taxon>
        <taxon>Embryophyta</taxon>
        <taxon>Tracheophyta</taxon>
        <taxon>Spermatophyta</taxon>
        <taxon>Magnoliopsida</taxon>
        <taxon>Liliopsida</taxon>
        <taxon>Poales</taxon>
        <taxon>Poaceae</taxon>
        <taxon>PACMAD clade</taxon>
        <taxon>Panicoideae</taxon>
        <taxon>Andropogonodae</taxon>
        <taxon>Paspaleae</taxon>
        <taxon>Paspalinae</taxon>
        <taxon>Paspalum</taxon>
    </lineage>
</organism>
<accession>A0AAQ3UM74</accession>
<keyword evidence="3" id="KW-1185">Reference proteome</keyword>
<evidence type="ECO:0000313" key="2">
    <source>
        <dbReference type="EMBL" id="WVZ94785.1"/>
    </source>
</evidence>
<sequence>MPLLSPNYLVLLLLRPRRASPPVPLPSGASSPHWIRPLPTGRTGSTAASNARATIWAAGAAAGAARARRHLSPPATPRTHPPTDTVPRPRLILSLCAEADSARGAALCALIQRWGASIPSQMMLVRSEKDLET</sequence>
<gene>
    <name evidence="2" type="ORF">U9M48_040641</name>
</gene>
<dbReference type="EMBL" id="CP144753">
    <property type="protein sequence ID" value="WVZ94783.1"/>
    <property type="molecule type" value="Genomic_DNA"/>
</dbReference>
<proteinExistence type="predicted"/>
<dbReference type="EMBL" id="CP144753">
    <property type="protein sequence ID" value="WVZ94785.1"/>
    <property type="molecule type" value="Genomic_DNA"/>
</dbReference>